<keyword evidence="3" id="KW-1185">Reference proteome</keyword>
<name>A0A7W5H8R0_9BACT</name>
<gene>
    <name evidence="2" type="ORF">FHS27_005504</name>
</gene>
<feature type="transmembrane region" description="Helical" evidence="1">
    <location>
        <begin position="44"/>
        <end position="64"/>
    </location>
</feature>
<evidence type="ECO:0008006" key="4">
    <source>
        <dbReference type="Google" id="ProtNLM"/>
    </source>
</evidence>
<keyword evidence="1" id="KW-0812">Transmembrane</keyword>
<proteinExistence type="predicted"/>
<organism evidence="2 3">
    <name type="scientific">Aporhodopirellula rubra</name>
    <dbReference type="NCBI Taxonomy" id="980271"/>
    <lineage>
        <taxon>Bacteria</taxon>
        <taxon>Pseudomonadati</taxon>
        <taxon>Planctomycetota</taxon>
        <taxon>Planctomycetia</taxon>
        <taxon>Pirellulales</taxon>
        <taxon>Pirellulaceae</taxon>
        <taxon>Aporhodopirellula</taxon>
    </lineage>
</organism>
<dbReference type="InterPro" id="IPR008930">
    <property type="entry name" value="Terpenoid_cyclase/PrenylTrfase"/>
</dbReference>
<accession>A0A7W5H8R0</accession>
<protein>
    <recommendedName>
        <fullName evidence="4">Squalene cyclase C-terminal domain-containing protein</fullName>
    </recommendedName>
</protein>
<dbReference type="CDD" id="cd00688">
    <property type="entry name" value="ISOPREN_C2_like"/>
    <property type="match status" value="1"/>
</dbReference>
<keyword evidence="1" id="KW-0472">Membrane</keyword>
<keyword evidence="1" id="KW-1133">Transmembrane helix</keyword>
<dbReference type="RefSeq" id="WP_184308463.1">
    <property type="nucleotide sequence ID" value="NZ_JACHXU010000026.1"/>
</dbReference>
<dbReference type="SUPFAM" id="SSF48239">
    <property type="entry name" value="Terpenoid cyclases/Protein prenyltransferases"/>
    <property type="match status" value="1"/>
</dbReference>
<dbReference type="Proteomes" id="UP000536179">
    <property type="component" value="Unassembled WGS sequence"/>
</dbReference>
<evidence type="ECO:0000313" key="2">
    <source>
        <dbReference type="EMBL" id="MBB3209664.1"/>
    </source>
</evidence>
<dbReference type="Gene3D" id="1.50.10.20">
    <property type="match status" value="2"/>
</dbReference>
<reference evidence="2 3" key="1">
    <citation type="submission" date="2020-08" db="EMBL/GenBank/DDBJ databases">
        <title>Genomic Encyclopedia of Type Strains, Phase III (KMG-III): the genomes of soil and plant-associated and newly described type strains.</title>
        <authorList>
            <person name="Whitman W."/>
        </authorList>
    </citation>
    <scope>NUCLEOTIDE SEQUENCE [LARGE SCALE GENOMIC DNA]</scope>
    <source>
        <strain evidence="2 3">CECT 8075</strain>
    </source>
</reference>
<comment type="caution">
    <text evidence="2">The sequence shown here is derived from an EMBL/GenBank/DDBJ whole genome shotgun (WGS) entry which is preliminary data.</text>
</comment>
<sequence>MSSTTEQLLPDLDALPTTLPVEEDERDEENFTSGRFAFLKDAPAWLISTLIHVGILLALGLVSLTDPVRMVNVLSATATGEEGPEIEEFTIEQIDPGEMEVVEEVTEPVEMTESLEMAEPIEIDVPMDIAAIPLDVSDFASEMAPAAATLQTLASVQTSAMDSRSDQMKKKLLREYGGNSASEAAVTEALKWISLHQMRDGRWTFAHNLVCNNRCGNGCEEKRSTAFNGATAMALLPFLGAGQTHKSGDFQPIVRRGLQYLIRSGKPGVKSGLPVLDLSERDGNMYSHGLATIALSEAYAMTEDPTLAAPTQAALNYIVAAQCRDGGWRYAFQDGRGGDTSVVGWQIMALKSGYMGHLIIPPQTIQGSMRFLDKVQSNGGAWYGYAKPETQLRPATTAVGLLCRMYTGWDKNNKALQEGVKGLAKKGVLKNDIYYNYYAAQVLRQTGGPEWDAFNTQLRDWLVETQAQEGGAKGSWFFPSNHVSGAGRLCITSFATMILEVYYRHMPLYAEQTEEDEFPL</sequence>
<evidence type="ECO:0000256" key="1">
    <source>
        <dbReference type="SAM" id="Phobius"/>
    </source>
</evidence>
<dbReference type="EMBL" id="JACHXU010000026">
    <property type="protein sequence ID" value="MBB3209664.1"/>
    <property type="molecule type" value="Genomic_DNA"/>
</dbReference>
<evidence type="ECO:0000313" key="3">
    <source>
        <dbReference type="Proteomes" id="UP000536179"/>
    </source>
</evidence>
<dbReference type="AlphaFoldDB" id="A0A7W5H8R0"/>